<evidence type="ECO:0000313" key="2">
    <source>
        <dbReference type="EMBL" id="KIY52374.1"/>
    </source>
</evidence>
<gene>
    <name evidence="2" type="ORF">FISHEDRAFT_69797</name>
</gene>
<reference evidence="2 3" key="1">
    <citation type="journal article" date="2015" name="Fungal Genet. Biol.">
        <title>Evolution of novel wood decay mechanisms in Agaricales revealed by the genome sequences of Fistulina hepatica and Cylindrobasidium torrendii.</title>
        <authorList>
            <person name="Floudas D."/>
            <person name="Held B.W."/>
            <person name="Riley R."/>
            <person name="Nagy L.G."/>
            <person name="Koehler G."/>
            <person name="Ransdell A.S."/>
            <person name="Younus H."/>
            <person name="Chow J."/>
            <person name="Chiniquy J."/>
            <person name="Lipzen A."/>
            <person name="Tritt A."/>
            <person name="Sun H."/>
            <person name="Haridas S."/>
            <person name="LaButti K."/>
            <person name="Ohm R.A."/>
            <person name="Kues U."/>
            <person name="Blanchette R.A."/>
            <person name="Grigoriev I.V."/>
            <person name="Minto R.E."/>
            <person name="Hibbett D.S."/>
        </authorList>
    </citation>
    <scope>NUCLEOTIDE SEQUENCE [LARGE SCALE GENOMIC DNA]</scope>
    <source>
        <strain evidence="2 3">ATCC 64428</strain>
    </source>
</reference>
<accession>A0A0D7AKU5</accession>
<name>A0A0D7AKU5_9AGAR</name>
<organism evidence="2 3">
    <name type="scientific">Fistulina hepatica ATCC 64428</name>
    <dbReference type="NCBI Taxonomy" id="1128425"/>
    <lineage>
        <taxon>Eukaryota</taxon>
        <taxon>Fungi</taxon>
        <taxon>Dikarya</taxon>
        <taxon>Basidiomycota</taxon>
        <taxon>Agaricomycotina</taxon>
        <taxon>Agaricomycetes</taxon>
        <taxon>Agaricomycetidae</taxon>
        <taxon>Agaricales</taxon>
        <taxon>Fistulinaceae</taxon>
        <taxon>Fistulina</taxon>
    </lineage>
</organism>
<feature type="region of interest" description="Disordered" evidence="1">
    <location>
        <begin position="132"/>
        <end position="164"/>
    </location>
</feature>
<sequence length="646" mass="71408">MVLLSCYLISHCESDTADFLTLDPLDTDEIAGETLRGLAGLVDRNHRASCFNCPWRSDPTRMFIVKEPLNLRALHAIISMASSPTPKIPPLEEATSVEKSFQMVMTTPGSTSQRFILLCSCRPSIQKATASHLEAVSSRSSDHADSSGNQQATPSTASFSSQSSPARLSKGQVVGILKPSQADEVFVLANLRSIGNHGLFLSSVKGDAGHSSTQSCQKFSFHYPDCDAHLGDATVLVNPKLAFNLLFSESLAVDKAESTPSTAVLFIYGYDMLGKTAFLSAFSLFSEWHFPVMSSEMPQRMHRKIKTTTSQHIPPQLCLTMNCPEFDTYCPSSSLMVHLVSSVIHKALVIFLSEKCTQIALGLGAKDAFALIDYEMEGRLLLEKVLRRVRETYDGPIIVTVDNFDTGILPVLLLGLATDTFSGANTGSDRTLIHSSIKTHLLEPLNSAVRHGFVDKLVFSCLFKDVISELESIFGSMDPNLCNGMSKPESPSVRFGLSIEQAHDLLKYLDETKVAQRLQRLREYAGGYFDSFFSQEYLRLDFVSEFTDHLTTVGVGEVTEKWLCSHPSADRRGMTPTMMSALASLLTRSHELSDHLTHAAMARTPFSVDAATYKALTSYDHKIRVNDLVHYQVHQQIREKHMISRK</sequence>
<protein>
    <submittedName>
        <fullName evidence="2">Uncharacterized protein</fullName>
    </submittedName>
</protein>
<evidence type="ECO:0000256" key="1">
    <source>
        <dbReference type="SAM" id="MobiDB-lite"/>
    </source>
</evidence>
<dbReference type="EMBL" id="KN881643">
    <property type="protein sequence ID" value="KIY52374.1"/>
    <property type="molecule type" value="Genomic_DNA"/>
</dbReference>
<keyword evidence="3" id="KW-1185">Reference proteome</keyword>
<evidence type="ECO:0000313" key="3">
    <source>
        <dbReference type="Proteomes" id="UP000054144"/>
    </source>
</evidence>
<dbReference type="AlphaFoldDB" id="A0A0D7AKU5"/>
<dbReference type="Proteomes" id="UP000054144">
    <property type="component" value="Unassembled WGS sequence"/>
</dbReference>
<proteinExistence type="predicted"/>
<feature type="compositionally biased region" description="Low complexity" evidence="1">
    <location>
        <begin position="146"/>
        <end position="164"/>
    </location>
</feature>